<organism evidence="9 10">
    <name type="scientific">Coniochaeta pulveracea</name>
    <dbReference type="NCBI Taxonomy" id="177199"/>
    <lineage>
        <taxon>Eukaryota</taxon>
        <taxon>Fungi</taxon>
        <taxon>Dikarya</taxon>
        <taxon>Ascomycota</taxon>
        <taxon>Pezizomycotina</taxon>
        <taxon>Sordariomycetes</taxon>
        <taxon>Sordariomycetidae</taxon>
        <taxon>Coniochaetales</taxon>
        <taxon>Coniochaetaceae</taxon>
        <taxon>Coniochaeta</taxon>
    </lineage>
</organism>
<dbReference type="FunFam" id="3.30.70.100:FF:000008">
    <property type="entry name" value="Copper transport protein ATOX1"/>
    <property type="match status" value="1"/>
</dbReference>
<dbReference type="GO" id="GO:0006825">
    <property type="term" value="P:copper ion transport"/>
    <property type="evidence" value="ECO:0007669"/>
    <property type="project" value="UniProtKB-KW"/>
</dbReference>
<dbReference type="EMBL" id="QVQW01000009">
    <property type="protein sequence ID" value="RKU47332.1"/>
    <property type="molecule type" value="Genomic_DNA"/>
</dbReference>
<proteinExistence type="inferred from homology"/>
<dbReference type="Pfam" id="PF00403">
    <property type="entry name" value="HMA"/>
    <property type="match status" value="1"/>
</dbReference>
<dbReference type="InterPro" id="IPR006121">
    <property type="entry name" value="HMA_dom"/>
</dbReference>
<dbReference type="PANTHER" id="PTHR46365">
    <property type="entry name" value="COPPER TRANSPORT PROTEIN ATOX1"/>
    <property type="match status" value="1"/>
</dbReference>
<dbReference type="OrthoDB" id="689350at2759"/>
<dbReference type="InterPro" id="IPR051881">
    <property type="entry name" value="Copper_transport_ATOX1-like"/>
</dbReference>
<dbReference type="STRING" id="177199.A0A420YHJ1"/>
<feature type="domain" description="HMA" evidence="8">
    <location>
        <begin position="3"/>
        <end position="68"/>
    </location>
</feature>
<dbReference type="SUPFAM" id="SSF55008">
    <property type="entry name" value="HMA, heavy metal-associated domain"/>
    <property type="match status" value="1"/>
</dbReference>
<dbReference type="GO" id="GO:0005829">
    <property type="term" value="C:cytosol"/>
    <property type="evidence" value="ECO:0007669"/>
    <property type="project" value="TreeGrafter"/>
</dbReference>
<keyword evidence="1" id="KW-0813">Transport</keyword>
<dbReference type="GO" id="GO:0046872">
    <property type="term" value="F:metal ion binding"/>
    <property type="evidence" value="ECO:0007669"/>
    <property type="project" value="UniProtKB-KW"/>
</dbReference>
<keyword evidence="4" id="KW-0186">Copper</keyword>
<evidence type="ECO:0000256" key="5">
    <source>
        <dbReference type="ARBA" id="ARBA00023065"/>
    </source>
</evidence>
<dbReference type="AlphaFoldDB" id="A0A420YHJ1"/>
<dbReference type="InterPro" id="IPR017969">
    <property type="entry name" value="Heavy-metal-associated_CS"/>
</dbReference>
<evidence type="ECO:0000256" key="6">
    <source>
        <dbReference type="ARBA" id="ARBA00023186"/>
    </source>
</evidence>
<evidence type="ECO:0000259" key="8">
    <source>
        <dbReference type="PROSITE" id="PS50846"/>
    </source>
</evidence>
<keyword evidence="10" id="KW-1185">Reference proteome</keyword>
<gene>
    <name evidence="9" type="primary">ATX1</name>
    <name evidence="9" type="ORF">DL546_003994</name>
</gene>
<evidence type="ECO:0000256" key="2">
    <source>
        <dbReference type="ARBA" id="ARBA00022723"/>
    </source>
</evidence>
<protein>
    <submittedName>
        <fullName evidence="9">Cytosolic copper metallochaperone</fullName>
    </submittedName>
</protein>
<sequence>MSDHTYTFNVSMSCSGCSGAVDRVLKKLDGVKSYEVNLENQTATVQAGPDLPFETVLQKIAKTGKKVNSAQVDGVDHSVELPVA</sequence>
<keyword evidence="2" id="KW-0479">Metal-binding</keyword>
<accession>A0A420YHJ1</accession>
<evidence type="ECO:0000256" key="3">
    <source>
        <dbReference type="ARBA" id="ARBA00022796"/>
    </source>
</evidence>
<keyword evidence="6" id="KW-0143">Chaperone</keyword>
<evidence type="ECO:0000256" key="7">
    <source>
        <dbReference type="ARBA" id="ARBA00038171"/>
    </source>
</evidence>
<dbReference type="Gene3D" id="3.30.70.100">
    <property type="match status" value="1"/>
</dbReference>
<comment type="caution">
    <text evidence="9">The sequence shown here is derived from an EMBL/GenBank/DDBJ whole genome shotgun (WGS) entry which is preliminary data.</text>
</comment>
<keyword evidence="3" id="KW-0187">Copper transport</keyword>
<comment type="similarity">
    <text evidence="7">Belongs to the ATX1 family.</text>
</comment>
<dbReference type="PROSITE" id="PS50846">
    <property type="entry name" value="HMA_2"/>
    <property type="match status" value="1"/>
</dbReference>
<evidence type="ECO:0000256" key="4">
    <source>
        <dbReference type="ARBA" id="ARBA00023008"/>
    </source>
</evidence>
<dbReference type="Proteomes" id="UP000275385">
    <property type="component" value="Unassembled WGS sequence"/>
</dbReference>
<dbReference type="InterPro" id="IPR036163">
    <property type="entry name" value="HMA_dom_sf"/>
</dbReference>
<keyword evidence="5" id="KW-0406">Ion transport</keyword>
<dbReference type="GO" id="GO:0016531">
    <property type="term" value="F:copper chaperone activity"/>
    <property type="evidence" value="ECO:0007669"/>
    <property type="project" value="TreeGrafter"/>
</dbReference>
<evidence type="ECO:0000313" key="10">
    <source>
        <dbReference type="Proteomes" id="UP000275385"/>
    </source>
</evidence>
<evidence type="ECO:0000256" key="1">
    <source>
        <dbReference type="ARBA" id="ARBA00022448"/>
    </source>
</evidence>
<dbReference type="PANTHER" id="PTHR46365:SF1">
    <property type="entry name" value="COPPER TRANSPORT PROTEIN ATOX1"/>
    <property type="match status" value="1"/>
</dbReference>
<evidence type="ECO:0000313" key="9">
    <source>
        <dbReference type="EMBL" id="RKU47332.1"/>
    </source>
</evidence>
<reference evidence="9 10" key="1">
    <citation type="submission" date="2018-08" db="EMBL/GenBank/DDBJ databases">
        <title>Draft genome of the lignicolous fungus Coniochaeta pulveracea.</title>
        <authorList>
            <person name="Borstlap C.J."/>
            <person name="De Witt R.N."/>
            <person name="Botha A."/>
            <person name="Volschenk H."/>
        </authorList>
    </citation>
    <scope>NUCLEOTIDE SEQUENCE [LARGE SCALE GENOMIC DNA]</scope>
    <source>
        <strain evidence="9 10">CAB683</strain>
    </source>
</reference>
<name>A0A420YHJ1_9PEZI</name>
<dbReference type="PROSITE" id="PS01047">
    <property type="entry name" value="HMA_1"/>
    <property type="match status" value="1"/>
</dbReference>
<dbReference type="CDD" id="cd00371">
    <property type="entry name" value="HMA"/>
    <property type="match status" value="1"/>
</dbReference>